<reference evidence="2 3" key="1">
    <citation type="submission" date="2020-10" db="EMBL/GenBank/DDBJ databases">
        <title>Haloactinobacterium sp. RN3S43, a bacterium isolated from saline soil.</title>
        <authorList>
            <person name="Sun J.-Q."/>
        </authorList>
    </citation>
    <scope>NUCLEOTIDE SEQUENCE [LARGE SCALE GENOMIC DNA]</scope>
    <source>
        <strain evidence="2 3">RN3S43</strain>
    </source>
</reference>
<keyword evidence="3" id="KW-1185">Reference proteome</keyword>
<dbReference type="AlphaFoldDB" id="A0A7M1SW29"/>
<evidence type="ECO:0000313" key="2">
    <source>
        <dbReference type="EMBL" id="QOR71790.1"/>
    </source>
</evidence>
<protein>
    <submittedName>
        <fullName evidence="2">Uncharacterized protein</fullName>
    </submittedName>
</protein>
<dbReference type="EMBL" id="CP063169">
    <property type="protein sequence ID" value="QOR71790.1"/>
    <property type="molecule type" value="Genomic_DNA"/>
</dbReference>
<name>A0A7M1SW29_9MICO</name>
<feature type="transmembrane region" description="Helical" evidence="1">
    <location>
        <begin position="185"/>
        <end position="206"/>
    </location>
</feature>
<keyword evidence="1" id="KW-1133">Transmembrane helix</keyword>
<dbReference type="Proteomes" id="UP000593758">
    <property type="component" value="Chromosome"/>
</dbReference>
<keyword evidence="1" id="KW-0812">Transmembrane</keyword>
<evidence type="ECO:0000256" key="1">
    <source>
        <dbReference type="SAM" id="Phobius"/>
    </source>
</evidence>
<dbReference type="KEGG" id="halt:IM660_05860"/>
<evidence type="ECO:0000313" key="3">
    <source>
        <dbReference type="Proteomes" id="UP000593758"/>
    </source>
</evidence>
<dbReference type="RefSeq" id="WP_193498444.1">
    <property type="nucleotide sequence ID" value="NZ_CP063169.1"/>
</dbReference>
<gene>
    <name evidence="2" type="ORF">IM660_05860</name>
</gene>
<sequence length="234" mass="24023">MAAARATEEVAPVTNDGTHSGAVLDWFTAAREPRQRPDPVVLVRTGTAVPAWTLRVLAAAALAVVGVVIADGAATLVIAALLAVVVAVVPHGPVPAIGVLAVAVYQVTHPADAETMLGTPEMVRTAVVLAGLHLMVHLCRRAGDLGPKATVELAALRAGVAPALAAQAVAQACGALAMVEVDGPAWPSLVVIGVGLVVIASTGRALHRRERAELAAERSTSHVDETWTWSRLED</sequence>
<proteinExistence type="predicted"/>
<accession>A0A7M1SW29</accession>
<feature type="transmembrane region" description="Helical" evidence="1">
    <location>
        <begin position="52"/>
        <end position="70"/>
    </location>
</feature>
<feature type="transmembrane region" description="Helical" evidence="1">
    <location>
        <begin position="77"/>
        <end position="102"/>
    </location>
</feature>
<keyword evidence="1" id="KW-0472">Membrane</keyword>
<organism evidence="2 3">
    <name type="scientific">Ruania alkalisoli</name>
    <dbReference type="NCBI Taxonomy" id="2779775"/>
    <lineage>
        <taxon>Bacteria</taxon>
        <taxon>Bacillati</taxon>
        <taxon>Actinomycetota</taxon>
        <taxon>Actinomycetes</taxon>
        <taxon>Micrococcales</taxon>
        <taxon>Ruaniaceae</taxon>
        <taxon>Ruania</taxon>
    </lineage>
</organism>